<dbReference type="InterPro" id="IPR031052">
    <property type="entry name" value="FHY3/FAR1"/>
</dbReference>
<evidence type="ECO:0000256" key="3">
    <source>
        <dbReference type="PROSITE-ProRule" id="PRU01191"/>
    </source>
</evidence>
<feature type="region of interest" description="Disordered" evidence="5">
    <location>
        <begin position="282"/>
        <end position="301"/>
    </location>
</feature>
<dbReference type="Pfam" id="PF03101">
    <property type="entry name" value="FAR1"/>
    <property type="match status" value="1"/>
</dbReference>
<comment type="similarity">
    <text evidence="3">Belongs to the GRAS family.</text>
</comment>
<comment type="caution">
    <text evidence="7">The sequence shown here is derived from an EMBL/GenBank/DDBJ whole genome shotgun (WGS) entry which is preliminary data.</text>
</comment>
<evidence type="ECO:0000256" key="1">
    <source>
        <dbReference type="ARBA" id="ARBA00023015"/>
    </source>
</evidence>
<dbReference type="GO" id="GO:0005634">
    <property type="term" value="C:nucleus"/>
    <property type="evidence" value="ECO:0007669"/>
    <property type="project" value="UniProtKB-SubCell"/>
</dbReference>
<feature type="domain" description="FAR1" evidence="6">
    <location>
        <begin position="1"/>
        <end position="76"/>
    </location>
</feature>
<dbReference type="GO" id="GO:0008270">
    <property type="term" value="F:zinc ion binding"/>
    <property type="evidence" value="ECO:0007669"/>
    <property type="project" value="UniProtKB-UniRule"/>
</dbReference>
<comment type="similarity">
    <text evidence="4">Belongs to the FHY3/FAR1 family.</text>
</comment>
<protein>
    <recommendedName>
        <fullName evidence="4">Protein FAR1-RELATED SEQUENCE</fullName>
    </recommendedName>
</protein>
<dbReference type="OrthoDB" id="1223964at2759"/>
<keyword evidence="4" id="KW-0539">Nucleus</keyword>
<evidence type="ECO:0000256" key="2">
    <source>
        <dbReference type="ARBA" id="ARBA00023163"/>
    </source>
</evidence>
<comment type="subcellular location">
    <subcellularLocation>
        <location evidence="4">Nucleus</location>
    </subcellularLocation>
</comment>
<evidence type="ECO:0000313" key="8">
    <source>
        <dbReference type="Proteomes" id="UP000323000"/>
    </source>
</evidence>
<evidence type="ECO:0000256" key="5">
    <source>
        <dbReference type="SAM" id="MobiDB-lite"/>
    </source>
</evidence>
<keyword evidence="4" id="KW-0863">Zinc-finger</keyword>
<dbReference type="PROSITE" id="PS50985">
    <property type="entry name" value="GRAS"/>
    <property type="match status" value="1"/>
</dbReference>
<evidence type="ECO:0000259" key="6">
    <source>
        <dbReference type="Pfam" id="PF03101"/>
    </source>
</evidence>
<gene>
    <name evidence="7" type="ORF">EZV62_011499</name>
</gene>
<evidence type="ECO:0000256" key="4">
    <source>
        <dbReference type="RuleBase" id="RU367018"/>
    </source>
</evidence>
<dbReference type="EMBL" id="VAHF01000004">
    <property type="protein sequence ID" value="TXG64505.1"/>
    <property type="molecule type" value="Genomic_DNA"/>
</dbReference>
<keyword evidence="1" id="KW-0805">Transcription regulation</keyword>
<dbReference type="PANTHER" id="PTHR31669">
    <property type="entry name" value="PROTEIN FAR1-RELATED SEQUENCE 10-RELATED"/>
    <property type="match status" value="1"/>
</dbReference>
<keyword evidence="4" id="KW-0479">Metal-binding</keyword>
<dbReference type="GO" id="GO:0006355">
    <property type="term" value="P:regulation of DNA-templated transcription"/>
    <property type="evidence" value="ECO:0007669"/>
    <property type="project" value="UniProtKB-UniRule"/>
</dbReference>
<comment type="caution">
    <text evidence="3">Lacks conserved residue(s) required for the propagation of feature annotation.</text>
</comment>
<accession>A0A5C7I5X4</accession>
<dbReference type="InterPro" id="IPR004330">
    <property type="entry name" value="FAR1_DNA_bnd_dom"/>
</dbReference>
<proteinExistence type="inferred from homology"/>
<feature type="region of interest" description="SAW" evidence="3">
    <location>
        <begin position="690"/>
        <end position="738"/>
    </location>
</feature>
<dbReference type="Pfam" id="PF03514">
    <property type="entry name" value="GRAS"/>
    <property type="match status" value="1"/>
</dbReference>
<sequence length="738" mass="82700">MGFGASKTQCRRSKVTMEWIEAKYACTREGTKRKTNALNPRPCLKSNCQALLHVKRREDRKWFVYHFVREHNHELSPTNAHYFPCHRRIAAGVKHNITSLHAVGVKTSKIFAALAKKYKGHAMNVLQSCGVFQIPKHYILKQWSKDANDGHTTTHVLKEADPKKQRFEDLFEKANKLVEEGSVSDQSYKVANRALEEALKKCTSMNHSLTGVKEPNCASHKFHNVDKENVNSNMLSNVLDPKIEWPSGGRAFNSFADSLAKNGSGDGRNVLVWTGDEVLPEKATIGGGPKPKERVGEASSSCNEQVAKVKDGVRWQLQTSDESKKSEVEKSAIMICGRNMEDMTTHMDSYERAVMSDNPIPLNLNFENLVDTDRMANFSNSREVGSRSDKSFQGVLGQEEKLKGEGPSVEKFRVVKAVLSGPPSLFQADRTEPISSSEVFLEKSRGRKSSVLRRSHNRILRSSKACEKTKQLNPKLVNNVAWNLEDEVVKVLEKGMALGFNFNGKKKELIEIIACREDVNDNRFQDLIKQVLLAFIRNRGHYTRESKGFCCADGDISMISNDAPQTLFDLFTSSSNESIEFRKYVCTYNNTFAFTSFGVKYDKNLCKRNKGGPLLLKLIGIDPSSSDGCDSLREIELRLAELARSVNIRFAFRGVAAGGCEVVDASGCLLQPEKALAEIYIQREIVNVVCCEGWVHVKRLKPLAKWRRRLGGAGFRPLHLGSNAFIQAIMLLTRSLLG</sequence>
<organism evidence="7 8">
    <name type="scientific">Acer yangbiense</name>
    <dbReference type="NCBI Taxonomy" id="1000413"/>
    <lineage>
        <taxon>Eukaryota</taxon>
        <taxon>Viridiplantae</taxon>
        <taxon>Streptophyta</taxon>
        <taxon>Embryophyta</taxon>
        <taxon>Tracheophyta</taxon>
        <taxon>Spermatophyta</taxon>
        <taxon>Magnoliopsida</taxon>
        <taxon>eudicotyledons</taxon>
        <taxon>Gunneridae</taxon>
        <taxon>Pentapetalae</taxon>
        <taxon>rosids</taxon>
        <taxon>malvids</taxon>
        <taxon>Sapindales</taxon>
        <taxon>Sapindaceae</taxon>
        <taxon>Hippocastanoideae</taxon>
        <taxon>Acereae</taxon>
        <taxon>Acer</taxon>
    </lineage>
</organism>
<evidence type="ECO:0000313" key="7">
    <source>
        <dbReference type="EMBL" id="TXG64505.1"/>
    </source>
</evidence>
<name>A0A5C7I5X4_9ROSI</name>
<dbReference type="InterPro" id="IPR005202">
    <property type="entry name" value="TF_GRAS"/>
</dbReference>
<feature type="region of interest" description="Leucine repeat II (LRII)" evidence="3">
    <location>
        <begin position="634"/>
        <end position="666"/>
    </location>
</feature>
<keyword evidence="4" id="KW-0862">Zinc</keyword>
<comment type="function">
    <text evidence="4">Putative transcription activator involved in regulating light control of development.</text>
</comment>
<dbReference type="AlphaFoldDB" id="A0A5C7I5X4"/>
<reference evidence="8" key="1">
    <citation type="journal article" date="2019" name="Gigascience">
        <title>De novo genome assembly of the endangered Acer yangbiense, a plant species with extremely small populations endemic to Yunnan Province, China.</title>
        <authorList>
            <person name="Yang J."/>
            <person name="Wariss H.M."/>
            <person name="Tao L."/>
            <person name="Zhang R."/>
            <person name="Yun Q."/>
            <person name="Hollingsworth P."/>
            <person name="Dao Z."/>
            <person name="Luo G."/>
            <person name="Guo H."/>
            <person name="Ma Y."/>
            <person name="Sun W."/>
        </authorList>
    </citation>
    <scope>NUCLEOTIDE SEQUENCE [LARGE SCALE GENOMIC DNA]</scope>
    <source>
        <strain evidence="8">cv. Malutang</strain>
    </source>
</reference>
<dbReference type="PANTHER" id="PTHR31669:SF283">
    <property type="entry name" value="PROTEIN FAR1-RELATED SEQUENCE"/>
    <property type="match status" value="1"/>
</dbReference>
<keyword evidence="2" id="KW-0804">Transcription</keyword>
<keyword evidence="8" id="KW-1185">Reference proteome</keyword>
<dbReference type="Proteomes" id="UP000323000">
    <property type="component" value="Chromosome 4"/>
</dbReference>